<feature type="region of interest" description="Disordered" evidence="3">
    <location>
        <begin position="157"/>
        <end position="179"/>
    </location>
</feature>
<dbReference type="RefSeq" id="XP_014168105.1">
    <property type="nucleotide sequence ID" value="XM_014312630.1"/>
</dbReference>
<dbReference type="InterPro" id="IPR051701">
    <property type="entry name" value="Mito_OM_Translocase_MSP1"/>
</dbReference>
<evidence type="ECO:0000256" key="2">
    <source>
        <dbReference type="ARBA" id="ARBA00022840"/>
    </source>
</evidence>
<dbReference type="AlphaFoldDB" id="F0XUA8"/>
<dbReference type="EMBL" id="GL630006">
    <property type="protein sequence ID" value="EFW98622.1"/>
    <property type="molecule type" value="Genomic_DNA"/>
</dbReference>
<dbReference type="PANTHER" id="PTHR45644">
    <property type="entry name" value="AAA ATPASE, PUTATIVE (AFU_ORTHOLOGUE AFUA_2G12920)-RELATED-RELATED"/>
    <property type="match status" value="1"/>
</dbReference>
<keyword evidence="1" id="KW-0547">Nucleotide-binding</keyword>
<gene>
    <name evidence="5" type="ORF">CMQ_4474</name>
</gene>
<dbReference type="GO" id="GO:0005524">
    <property type="term" value="F:ATP binding"/>
    <property type="evidence" value="ECO:0007669"/>
    <property type="project" value="UniProtKB-KW"/>
</dbReference>
<accession>F0XUA8</accession>
<dbReference type="Gene3D" id="1.10.8.60">
    <property type="match status" value="1"/>
</dbReference>
<evidence type="ECO:0000313" key="5">
    <source>
        <dbReference type="EMBL" id="EFW98622.1"/>
    </source>
</evidence>
<evidence type="ECO:0000313" key="6">
    <source>
        <dbReference type="Proteomes" id="UP000007796"/>
    </source>
</evidence>
<dbReference type="OrthoDB" id="39734at2759"/>
<dbReference type="PANTHER" id="PTHR45644:SF56">
    <property type="entry name" value="AAA ATPASE, PUTATIVE (AFU_ORTHOLOGUE AFUA_2G12920)-RELATED"/>
    <property type="match status" value="1"/>
</dbReference>
<dbReference type="InterPro" id="IPR041569">
    <property type="entry name" value="AAA_lid_3"/>
</dbReference>
<dbReference type="STRING" id="655863.F0XUA8"/>
<keyword evidence="6" id="KW-1185">Reference proteome</keyword>
<dbReference type="SUPFAM" id="SSF52540">
    <property type="entry name" value="P-loop containing nucleoside triphosphate hydrolases"/>
    <property type="match status" value="1"/>
</dbReference>
<evidence type="ECO:0000256" key="3">
    <source>
        <dbReference type="SAM" id="MobiDB-lite"/>
    </source>
</evidence>
<dbReference type="eggNOG" id="KOG0737">
    <property type="taxonomic scope" value="Eukaryota"/>
</dbReference>
<dbReference type="Pfam" id="PF17862">
    <property type="entry name" value="AAA_lid_3"/>
    <property type="match status" value="1"/>
</dbReference>
<evidence type="ECO:0000256" key="1">
    <source>
        <dbReference type="ARBA" id="ARBA00022741"/>
    </source>
</evidence>
<proteinExistence type="predicted"/>
<dbReference type="GeneID" id="25977689"/>
<feature type="compositionally biased region" description="Polar residues" evidence="3">
    <location>
        <begin position="157"/>
        <end position="169"/>
    </location>
</feature>
<dbReference type="InParanoid" id="F0XUA8"/>
<reference evidence="5 6" key="1">
    <citation type="journal article" date="2011" name="Proc. Natl. Acad. Sci. U.S.A.">
        <title>Genome and transcriptome analyses of the mountain pine beetle-fungal symbiont Grosmannia clavigera, a lodgepole pine pathogen.</title>
        <authorList>
            <person name="DiGuistini S."/>
            <person name="Wang Y."/>
            <person name="Liao N.Y."/>
            <person name="Taylor G."/>
            <person name="Tanguay P."/>
            <person name="Feau N."/>
            <person name="Henrissat B."/>
            <person name="Chan S.K."/>
            <person name="Hesse-Orce U."/>
            <person name="Alamouti S.M."/>
            <person name="Tsui C.K.M."/>
            <person name="Docking R.T."/>
            <person name="Levasseur A."/>
            <person name="Haridas S."/>
            <person name="Robertson G."/>
            <person name="Birol I."/>
            <person name="Holt R.A."/>
            <person name="Marra M.A."/>
            <person name="Hamelin R.C."/>
            <person name="Hirst M."/>
            <person name="Jones S.J.M."/>
            <person name="Bohlmann J."/>
            <person name="Breuil C."/>
        </authorList>
    </citation>
    <scope>NUCLEOTIDE SEQUENCE [LARGE SCALE GENOMIC DNA]</scope>
    <source>
        <strain evidence="6">kw1407 / UAMH 11150</strain>
    </source>
</reference>
<organism evidence="6">
    <name type="scientific">Grosmannia clavigera (strain kw1407 / UAMH 11150)</name>
    <name type="common">Blue stain fungus</name>
    <name type="synonym">Graphiocladiella clavigera</name>
    <dbReference type="NCBI Taxonomy" id="655863"/>
    <lineage>
        <taxon>Eukaryota</taxon>
        <taxon>Fungi</taxon>
        <taxon>Dikarya</taxon>
        <taxon>Ascomycota</taxon>
        <taxon>Pezizomycotina</taxon>
        <taxon>Sordariomycetes</taxon>
        <taxon>Sordariomycetidae</taxon>
        <taxon>Ophiostomatales</taxon>
        <taxon>Ophiostomataceae</taxon>
        <taxon>Leptographium</taxon>
    </lineage>
</organism>
<dbReference type="HOGENOM" id="CLU_1503607_0_0_1"/>
<dbReference type="GO" id="GO:0005741">
    <property type="term" value="C:mitochondrial outer membrane"/>
    <property type="evidence" value="ECO:0007669"/>
    <property type="project" value="TreeGrafter"/>
</dbReference>
<feature type="domain" description="AAA ATPase AAA+ lid" evidence="4">
    <location>
        <begin position="56"/>
        <end position="92"/>
    </location>
</feature>
<keyword evidence="2" id="KW-0067">ATP-binding</keyword>
<evidence type="ECO:0000259" key="4">
    <source>
        <dbReference type="Pfam" id="PF17862"/>
    </source>
</evidence>
<dbReference type="Proteomes" id="UP000007796">
    <property type="component" value="Unassembled WGS sequence"/>
</dbReference>
<protein>
    <submittedName>
        <fullName evidence="5">Mitochondrial ATPase, aaa-type</fullName>
    </submittedName>
</protein>
<name>F0XUA8_GROCL</name>
<dbReference type="InterPro" id="IPR027417">
    <property type="entry name" value="P-loop_NTPase"/>
</dbReference>
<sequence length="179" mass="19612">MGSYFSASVPKVPGKTSMDEGILRRLGTRILVDVPDTADRERILTIHLKDEPLSNDLDVAELAQVTPDYTGSDLNNLVTAAARYAGIDNMKQMGVSFEFGGQTQAESSQIRPPVSVPADRVSRRTTCRARFIRAREEIRPAPKSETVSLIREFDNMNGSTGSSGRSVQIANKEKPIVTM</sequence>